<dbReference type="AlphaFoldDB" id="A0AAD6VA12"/>
<feature type="region of interest" description="Disordered" evidence="1">
    <location>
        <begin position="168"/>
        <end position="326"/>
    </location>
</feature>
<feature type="compositionally biased region" description="Polar residues" evidence="1">
    <location>
        <begin position="291"/>
        <end position="310"/>
    </location>
</feature>
<reference evidence="2" key="1">
    <citation type="submission" date="2023-03" db="EMBL/GenBank/DDBJ databases">
        <title>Massive genome expansion in bonnet fungi (Mycena s.s.) driven by repeated elements and novel gene families across ecological guilds.</title>
        <authorList>
            <consortium name="Lawrence Berkeley National Laboratory"/>
            <person name="Harder C.B."/>
            <person name="Miyauchi S."/>
            <person name="Viragh M."/>
            <person name="Kuo A."/>
            <person name="Thoen E."/>
            <person name="Andreopoulos B."/>
            <person name="Lu D."/>
            <person name="Skrede I."/>
            <person name="Drula E."/>
            <person name="Henrissat B."/>
            <person name="Morin E."/>
            <person name="Kohler A."/>
            <person name="Barry K."/>
            <person name="LaButti K."/>
            <person name="Morin E."/>
            <person name="Salamov A."/>
            <person name="Lipzen A."/>
            <person name="Mereny Z."/>
            <person name="Hegedus B."/>
            <person name="Baldrian P."/>
            <person name="Stursova M."/>
            <person name="Weitz H."/>
            <person name="Taylor A."/>
            <person name="Grigoriev I.V."/>
            <person name="Nagy L.G."/>
            <person name="Martin F."/>
            <person name="Kauserud H."/>
        </authorList>
    </citation>
    <scope>NUCLEOTIDE SEQUENCE</scope>
    <source>
        <strain evidence="2">9144</strain>
    </source>
</reference>
<feature type="compositionally biased region" description="Low complexity" evidence="1">
    <location>
        <begin position="253"/>
        <end position="273"/>
    </location>
</feature>
<comment type="caution">
    <text evidence="2">The sequence shown here is derived from an EMBL/GenBank/DDBJ whole genome shotgun (WGS) entry which is preliminary data.</text>
</comment>
<feature type="compositionally biased region" description="Polar residues" evidence="1">
    <location>
        <begin position="236"/>
        <end position="247"/>
    </location>
</feature>
<evidence type="ECO:0000313" key="3">
    <source>
        <dbReference type="Proteomes" id="UP001219525"/>
    </source>
</evidence>
<evidence type="ECO:0000256" key="1">
    <source>
        <dbReference type="SAM" id="MobiDB-lite"/>
    </source>
</evidence>
<dbReference type="Proteomes" id="UP001219525">
    <property type="component" value="Unassembled WGS sequence"/>
</dbReference>
<evidence type="ECO:0000313" key="2">
    <source>
        <dbReference type="EMBL" id="KAJ7206893.1"/>
    </source>
</evidence>
<proteinExistence type="predicted"/>
<gene>
    <name evidence="2" type="ORF">GGX14DRAFT_396826</name>
</gene>
<keyword evidence="3" id="KW-1185">Reference proteome</keyword>
<feature type="compositionally biased region" description="Acidic residues" evidence="1">
    <location>
        <begin position="201"/>
        <end position="213"/>
    </location>
</feature>
<protein>
    <submittedName>
        <fullName evidence="2">Uncharacterized protein</fullName>
    </submittedName>
</protein>
<accession>A0AAD6VA12</accession>
<organism evidence="2 3">
    <name type="scientific">Mycena pura</name>
    <dbReference type="NCBI Taxonomy" id="153505"/>
    <lineage>
        <taxon>Eukaryota</taxon>
        <taxon>Fungi</taxon>
        <taxon>Dikarya</taxon>
        <taxon>Basidiomycota</taxon>
        <taxon>Agaricomycotina</taxon>
        <taxon>Agaricomycetes</taxon>
        <taxon>Agaricomycetidae</taxon>
        <taxon>Agaricales</taxon>
        <taxon>Marasmiineae</taxon>
        <taxon>Mycenaceae</taxon>
        <taxon>Mycena</taxon>
    </lineage>
</organism>
<dbReference type="EMBL" id="JARJCW010000038">
    <property type="protein sequence ID" value="KAJ7206893.1"/>
    <property type="molecule type" value="Genomic_DNA"/>
</dbReference>
<sequence length="358" mass="38518">MPLNGVRGSAKVSEVYREFNDIHAPACVRWNRDFFWVTAPGEIGRMMPAHQIAHYAAFNALLHNMSAKTIPKRNPVGYVEFVDLMNQHDRRATSGWAKLAEVNGKVIWPARDCDAATPEEYLVTDDHLLPGEMVKPGHAQVDVKWLAVAQKALEEKILYEARRKAEAMAHKAGRRGNGPRVDVNSKENRAALAKRKRERVGEDEEMEDGELDTNDSRAAKRRAPDSPGISEGAPSQDATAISSTSVPVHTAPDDAAPAPAAHSVTKSSSGGAKPKPKKPAGRRVPTAPKASASTTNTTQHASDPVVSTPSGRARYRSKKPADLSINTAIALSPNSQAIIDKAQNDIEMADGSAPAPSA</sequence>
<name>A0AAD6VA12_9AGAR</name>
<feature type="compositionally biased region" description="Basic and acidic residues" evidence="1">
    <location>
        <begin position="214"/>
        <end position="224"/>
    </location>
</feature>